<dbReference type="GO" id="GO:0001510">
    <property type="term" value="P:RNA methylation"/>
    <property type="evidence" value="ECO:0007669"/>
    <property type="project" value="InterPro"/>
</dbReference>
<evidence type="ECO:0000256" key="3">
    <source>
        <dbReference type="ARBA" id="ARBA00022691"/>
    </source>
</evidence>
<dbReference type="Gene3D" id="3.30.70.1170">
    <property type="entry name" value="Sun protein, domain 3"/>
    <property type="match status" value="1"/>
</dbReference>
<keyword evidence="4 5" id="KW-0694">RNA-binding</keyword>
<sequence>MKKGSGDWRIWLINDNFWYTLRSSTVAIIDRVEAGHFLDETLNRYFSGEDLSPLQKGLIHEITSGVVRWKGYFDWVLSHYTKADTKKHVRYLLWVSLYQVAFMRKAGYHVVKEAVEYAKKAHGQRVAGFINAILRRFMRDVESGSIDRPGVVHPGRSASLRTLSTLHSFPEWLVARWLRRFGPSETEKLLSALNRPPVFTLRIDLKKVQKDEVIRTLEAKGVNVSPGIFLESALRVDKLAPVLDDMLFREKLVHIQDEASQLAGLSLQPEPGDLVLDACAGLGTKTGQIAEASDRLRLIAMDNSLARLRSISRPIHALLADALAPPFRDETFNAILLDAPCSSFGIIRKHPELKWRRKGEDIRHFGDRQLTMLRALWDRLKTGGRLVYSVCSFEPEETLDVVERFRKERKFVLENPLPFLFNRDCFVSLPHESNMDGFFIARLRKL</sequence>
<dbReference type="PRINTS" id="PR02008">
    <property type="entry name" value="RCMTFAMILY"/>
</dbReference>
<feature type="domain" description="SAM-dependent MTase RsmB/NOP-type" evidence="6">
    <location>
        <begin position="189"/>
        <end position="446"/>
    </location>
</feature>
<dbReference type="EMBL" id="JAAYEE010000016">
    <property type="protein sequence ID" value="NLW33989.1"/>
    <property type="molecule type" value="Genomic_DNA"/>
</dbReference>
<keyword evidence="2 5" id="KW-0808">Transferase</keyword>
<dbReference type="InterPro" id="IPR001678">
    <property type="entry name" value="MeTrfase_RsmB-F_NOP2_dom"/>
</dbReference>
<dbReference type="Gene3D" id="1.10.940.10">
    <property type="entry name" value="NusB-like"/>
    <property type="match status" value="1"/>
</dbReference>
<organism evidence="7 8">
    <name type="scientific">Syntrophorhabdus aromaticivorans</name>
    <dbReference type="NCBI Taxonomy" id="328301"/>
    <lineage>
        <taxon>Bacteria</taxon>
        <taxon>Pseudomonadati</taxon>
        <taxon>Thermodesulfobacteriota</taxon>
        <taxon>Syntrophorhabdia</taxon>
        <taxon>Syntrophorhabdales</taxon>
        <taxon>Syntrophorhabdaceae</taxon>
        <taxon>Syntrophorhabdus</taxon>
    </lineage>
</organism>
<evidence type="ECO:0000313" key="8">
    <source>
        <dbReference type="Proteomes" id="UP000777265"/>
    </source>
</evidence>
<name>A0A971M1L9_9BACT</name>
<dbReference type="GO" id="GO:0006355">
    <property type="term" value="P:regulation of DNA-templated transcription"/>
    <property type="evidence" value="ECO:0007669"/>
    <property type="project" value="InterPro"/>
</dbReference>
<dbReference type="GO" id="GO:0003723">
    <property type="term" value="F:RNA binding"/>
    <property type="evidence" value="ECO:0007669"/>
    <property type="project" value="UniProtKB-UniRule"/>
</dbReference>
<dbReference type="PANTHER" id="PTHR22807:SF53">
    <property type="entry name" value="RIBOSOMAL RNA SMALL SUBUNIT METHYLTRANSFERASE B-RELATED"/>
    <property type="match status" value="1"/>
</dbReference>
<evidence type="ECO:0000313" key="7">
    <source>
        <dbReference type="EMBL" id="NLW33989.1"/>
    </source>
</evidence>
<dbReference type="PROSITE" id="PS51686">
    <property type="entry name" value="SAM_MT_RSMB_NOP"/>
    <property type="match status" value="1"/>
</dbReference>
<comment type="similarity">
    <text evidence="5">Belongs to the class I-like SAM-binding methyltransferase superfamily. RsmB/NOP family.</text>
</comment>
<comment type="caution">
    <text evidence="5">Lacks conserved residue(s) required for the propagation of feature annotation.</text>
</comment>
<feature type="binding site" evidence="5">
    <location>
        <position position="302"/>
    </location>
    <ligand>
        <name>S-adenosyl-L-methionine</name>
        <dbReference type="ChEBI" id="CHEBI:59789"/>
    </ligand>
</feature>
<dbReference type="InterPro" id="IPR054728">
    <property type="entry name" value="RsmB-like_ferredoxin"/>
</dbReference>
<keyword evidence="3 5" id="KW-0949">S-adenosyl-L-methionine</keyword>
<evidence type="ECO:0000259" key="6">
    <source>
        <dbReference type="PROSITE" id="PS51686"/>
    </source>
</evidence>
<evidence type="ECO:0000256" key="5">
    <source>
        <dbReference type="PROSITE-ProRule" id="PRU01023"/>
    </source>
</evidence>
<dbReference type="InterPro" id="IPR035926">
    <property type="entry name" value="NusB-like_sf"/>
</dbReference>
<feature type="binding site" evidence="5">
    <location>
        <position position="321"/>
    </location>
    <ligand>
        <name>S-adenosyl-L-methionine</name>
        <dbReference type="ChEBI" id="CHEBI:59789"/>
    </ligand>
</feature>
<feature type="binding site" evidence="5">
    <location>
        <position position="338"/>
    </location>
    <ligand>
        <name>S-adenosyl-L-methionine</name>
        <dbReference type="ChEBI" id="CHEBI:59789"/>
    </ligand>
</feature>
<protein>
    <recommendedName>
        <fullName evidence="6">SAM-dependent MTase RsmB/NOP-type domain-containing protein</fullName>
    </recommendedName>
</protein>
<dbReference type="InterPro" id="IPR029063">
    <property type="entry name" value="SAM-dependent_MTases_sf"/>
</dbReference>
<gene>
    <name evidence="7" type="ORF">GXY80_00705</name>
</gene>
<dbReference type="CDD" id="cd02440">
    <property type="entry name" value="AdoMet_MTases"/>
    <property type="match status" value="1"/>
</dbReference>
<dbReference type="SUPFAM" id="SSF48013">
    <property type="entry name" value="NusB-like"/>
    <property type="match status" value="1"/>
</dbReference>
<dbReference type="InterPro" id="IPR023267">
    <property type="entry name" value="RCMT"/>
</dbReference>
<evidence type="ECO:0000256" key="1">
    <source>
        <dbReference type="ARBA" id="ARBA00022603"/>
    </source>
</evidence>
<dbReference type="AlphaFoldDB" id="A0A971M1L9"/>
<dbReference type="InterPro" id="IPR049560">
    <property type="entry name" value="MeTrfase_RsmB-F_NOP2_cat"/>
</dbReference>
<dbReference type="GO" id="GO:0008173">
    <property type="term" value="F:RNA methyltransferase activity"/>
    <property type="evidence" value="ECO:0007669"/>
    <property type="project" value="InterPro"/>
</dbReference>
<dbReference type="Pfam" id="PF01189">
    <property type="entry name" value="Methyltr_RsmB-F"/>
    <property type="match status" value="1"/>
</dbReference>
<keyword evidence="1 5" id="KW-0489">Methyltransferase</keyword>
<feature type="active site" description="Nucleophile" evidence="5">
    <location>
        <position position="391"/>
    </location>
</feature>
<dbReference type="Pfam" id="PF22458">
    <property type="entry name" value="RsmF-B_ferredox"/>
    <property type="match status" value="1"/>
</dbReference>
<dbReference type="Proteomes" id="UP000777265">
    <property type="component" value="Unassembled WGS sequence"/>
</dbReference>
<evidence type="ECO:0000256" key="2">
    <source>
        <dbReference type="ARBA" id="ARBA00022679"/>
    </source>
</evidence>
<dbReference type="PANTHER" id="PTHR22807">
    <property type="entry name" value="NOP2 YEAST -RELATED NOL1/NOP2/FMU SUN DOMAIN-CONTAINING"/>
    <property type="match status" value="1"/>
</dbReference>
<accession>A0A971M1L9</accession>
<dbReference type="SUPFAM" id="SSF53335">
    <property type="entry name" value="S-adenosyl-L-methionine-dependent methyltransferases"/>
    <property type="match status" value="1"/>
</dbReference>
<evidence type="ECO:0000256" key="4">
    <source>
        <dbReference type="ARBA" id="ARBA00022884"/>
    </source>
</evidence>
<dbReference type="Gene3D" id="3.40.50.150">
    <property type="entry name" value="Vaccinia Virus protein VP39"/>
    <property type="match status" value="1"/>
</dbReference>
<reference evidence="7" key="1">
    <citation type="journal article" date="2020" name="Biotechnol. Biofuels">
        <title>New insights from the biogas microbiome by comprehensive genome-resolved metagenomics of nearly 1600 species originating from multiple anaerobic digesters.</title>
        <authorList>
            <person name="Campanaro S."/>
            <person name="Treu L."/>
            <person name="Rodriguez-R L.M."/>
            <person name="Kovalovszki A."/>
            <person name="Ziels R.M."/>
            <person name="Maus I."/>
            <person name="Zhu X."/>
            <person name="Kougias P.G."/>
            <person name="Basile A."/>
            <person name="Luo G."/>
            <person name="Schluter A."/>
            <person name="Konstantinidis K.T."/>
            <person name="Angelidaki I."/>
        </authorList>
    </citation>
    <scope>NUCLEOTIDE SEQUENCE</scope>
    <source>
        <strain evidence="7">AS06rmzACSIP_7</strain>
    </source>
</reference>
<reference evidence="7" key="2">
    <citation type="submission" date="2020-01" db="EMBL/GenBank/DDBJ databases">
        <authorList>
            <person name="Campanaro S."/>
        </authorList>
    </citation>
    <scope>NUCLEOTIDE SEQUENCE</scope>
    <source>
        <strain evidence="7">AS06rmzACSIP_7</strain>
    </source>
</reference>
<dbReference type="Pfam" id="PF01029">
    <property type="entry name" value="NusB"/>
    <property type="match status" value="1"/>
</dbReference>
<dbReference type="InterPro" id="IPR006027">
    <property type="entry name" value="NusB_RsmB_TIM44"/>
</dbReference>
<comment type="caution">
    <text evidence="7">The sequence shown here is derived from an EMBL/GenBank/DDBJ whole genome shotgun (WGS) entry which is preliminary data.</text>
</comment>
<proteinExistence type="inferred from homology"/>